<sequence length="248" mass="27718">MDPDVRDLVSLLREELVKPLDDHPPIEDVRSPPKKETNIITQGQIGDGGILRRNPSYPRRRLPEQCKGVEEKVFSSFQWMTGSLTMENLGSSGFQRRRSSQARRCNKQPSLTKVEKERTKGYLNRLKEGEYSRGNNKERGDDAVEVAQVLVDEDSRTFGIVPTLPVGGDKAATAHPGVVLGLESSVIKDPSIAKKQARSFLFSADMEMVGKLELDEVATRFYHVCTKMLVMGSSLVERAREMREGVGN</sequence>
<reference evidence="1 2" key="1">
    <citation type="submission" date="2019-07" db="EMBL/GenBank/DDBJ databases">
        <title>De Novo Assembly of kiwifruit Actinidia rufa.</title>
        <authorList>
            <person name="Sugita-Konishi S."/>
            <person name="Sato K."/>
            <person name="Mori E."/>
            <person name="Abe Y."/>
            <person name="Kisaki G."/>
            <person name="Hamano K."/>
            <person name="Suezawa K."/>
            <person name="Otani M."/>
            <person name="Fukuda T."/>
            <person name="Manabe T."/>
            <person name="Gomi K."/>
            <person name="Tabuchi M."/>
            <person name="Akimitsu K."/>
            <person name="Kataoka I."/>
        </authorList>
    </citation>
    <scope>NUCLEOTIDE SEQUENCE [LARGE SCALE GENOMIC DNA]</scope>
    <source>
        <strain evidence="2">cv. Fuchu</strain>
    </source>
</reference>
<keyword evidence="2" id="KW-1185">Reference proteome</keyword>
<dbReference type="Proteomes" id="UP000585474">
    <property type="component" value="Unassembled WGS sequence"/>
</dbReference>
<dbReference type="AlphaFoldDB" id="A0A7J0GUP7"/>
<proteinExistence type="predicted"/>
<evidence type="ECO:0000313" key="1">
    <source>
        <dbReference type="EMBL" id="GFZ14560.1"/>
    </source>
</evidence>
<protein>
    <submittedName>
        <fullName evidence="1">Uncharacterized protein</fullName>
    </submittedName>
</protein>
<comment type="caution">
    <text evidence="1">The sequence shown here is derived from an EMBL/GenBank/DDBJ whole genome shotgun (WGS) entry which is preliminary data.</text>
</comment>
<accession>A0A7J0GUP7</accession>
<dbReference type="EMBL" id="BJWL01000024">
    <property type="protein sequence ID" value="GFZ14560.1"/>
    <property type="molecule type" value="Genomic_DNA"/>
</dbReference>
<gene>
    <name evidence="1" type="ORF">Acr_24g0007500</name>
</gene>
<evidence type="ECO:0000313" key="2">
    <source>
        <dbReference type="Proteomes" id="UP000585474"/>
    </source>
</evidence>
<name>A0A7J0GUP7_9ERIC</name>
<organism evidence="1 2">
    <name type="scientific">Actinidia rufa</name>
    <dbReference type="NCBI Taxonomy" id="165716"/>
    <lineage>
        <taxon>Eukaryota</taxon>
        <taxon>Viridiplantae</taxon>
        <taxon>Streptophyta</taxon>
        <taxon>Embryophyta</taxon>
        <taxon>Tracheophyta</taxon>
        <taxon>Spermatophyta</taxon>
        <taxon>Magnoliopsida</taxon>
        <taxon>eudicotyledons</taxon>
        <taxon>Gunneridae</taxon>
        <taxon>Pentapetalae</taxon>
        <taxon>asterids</taxon>
        <taxon>Ericales</taxon>
        <taxon>Actinidiaceae</taxon>
        <taxon>Actinidia</taxon>
    </lineage>
</organism>